<evidence type="ECO:0000313" key="2">
    <source>
        <dbReference type="Proteomes" id="UP001458880"/>
    </source>
</evidence>
<proteinExistence type="predicted"/>
<comment type="caution">
    <text evidence="1">The sequence shown here is derived from an EMBL/GenBank/DDBJ whole genome shotgun (WGS) entry which is preliminary data.</text>
</comment>
<gene>
    <name evidence="1" type="ORF">QE152_g33037</name>
</gene>
<organism evidence="1 2">
    <name type="scientific">Popillia japonica</name>
    <name type="common">Japanese beetle</name>
    <dbReference type="NCBI Taxonomy" id="7064"/>
    <lineage>
        <taxon>Eukaryota</taxon>
        <taxon>Metazoa</taxon>
        <taxon>Ecdysozoa</taxon>
        <taxon>Arthropoda</taxon>
        <taxon>Hexapoda</taxon>
        <taxon>Insecta</taxon>
        <taxon>Pterygota</taxon>
        <taxon>Neoptera</taxon>
        <taxon>Endopterygota</taxon>
        <taxon>Coleoptera</taxon>
        <taxon>Polyphaga</taxon>
        <taxon>Scarabaeiformia</taxon>
        <taxon>Scarabaeidae</taxon>
        <taxon>Rutelinae</taxon>
        <taxon>Popillia</taxon>
    </lineage>
</organism>
<reference evidence="1 2" key="1">
    <citation type="journal article" date="2024" name="BMC Genomics">
        <title>De novo assembly and annotation of Popillia japonica's genome with initial clues to its potential as an invasive pest.</title>
        <authorList>
            <person name="Cucini C."/>
            <person name="Boschi S."/>
            <person name="Funari R."/>
            <person name="Cardaioli E."/>
            <person name="Iannotti N."/>
            <person name="Marturano G."/>
            <person name="Paoli F."/>
            <person name="Bruttini M."/>
            <person name="Carapelli A."/>
            <person name="Frati F."/>
            <person name="Nardi F."/>
        </authorList>
    </citation>
    <scope>NUCLEOTIDE SEQUENCE [LARGE SCALE GENOMIC DNA]</scope>
    <source>
        <strain evidence="1">DMR45628</strain>
    </source>
</reference>
<evidence type="ECO:0000313" key="1">
    <source>
        <dbReference type="EMBL" id="KAK9695160.1"/>
    </source>
</evidence>
<name>A0AAW1IXN9_POPJA</name>
<sequence>MIHTKHEVPFIHSPNRKYKRKVYARFSTPLKTRLLHLATIIQQVRFEINRNHLTQHMHRHTSRTHSHGRRHCLDLVLLTADRLVLQYF</sequence>
<dbReference type="Proteomes" id="UP001458880">
    <property type="component" value="Unassembled WGS sequence"/>
</dbReference>
<keyword evidence="2" id="KW-1185">Reference proteome</keyword>
<dbReference type="EMBL" id="JASPKY010000490">
    <property type="protein sequence ID" value="KAK9695160.1"/>
    <property type="molecule type" value="Genomic_DNA"/>
</dbReference>
<accession>A0AAW1IXN9</accession>
<protein>
    <submittedName>
        <fullName evidence="1">Uncharacterized protein</fullName>
    </submittedName>
</protein>
<dbReference type="AlphaFoldDB" id="A0AAW1IXN9"/>